<sequence>GCIQTRKKIAAIVADEDVTLVDVKKDEEVVTMDVEPQGRLNQEEVNAASKGVSVVSAAKPTVN</sequence>
<dbReference type="EMBL" id="BKCJ010392819">
    <property type="protein sequence ID" value="GFA25171.1"/>
    <property type="molecule type" value="Genomic_DNA"/>
</dbReference>
<proteinExistence type="predicted"/>
<organism evidence="1">
    <name type="scientific">Tanacetum cinerariifolium</name>
    <name type="common">Dalmatian daisy</name>
    <name type="synonym">Chrysanthemum cinerariifolium</name>
    <dbReference type="NCBI Taxonomy" id="118510"/>
    <lineage>
        <taxon>Eukaryota</taxon>
        <taxon>Viridiplantae</taxon>
        <taxon>Streptophyta</taxon>
        <taxon>Embryophyta</taxon>
        <taxon>Tracheophyta</taxon>
        <taxon>Spermatophyta</taxon>
        <taxon>Magnoliopsida</taxon>
        <taxon>eudicotyledons</taxon>
        <taxon>Gunneridae</taxon>
        <taxon>Pentapetalae</taxon>
        <taxon>asterids</taxon>
        <taxon>campanulids</taxon>
        <taxon>Asterales</taxon>
        <taxon>Asteraceae</taxon>
        <taxon>Asteroideae</taxon>
        <taxon>Anthemideae</taxon>
        <taxon>Anthemidinae</taxon>
        <taxon>Tanacetum</taxon>
    </lineage>
</organism>
<comment type="caution">
    <text evidence="1">The sequence shown here is derived from an EMBL/GenBank/DDBJ whole genome shotgun (WGS) entry which is preliminary data.</text>
</comment>
<accession>A0A699JDB9</accession>
<gene>
    <name evidence="1" type="ORF">Tci_597143</name>
</gene>
<name>A0A699JDB9_TANCI</name>
<dbReference type="AlphaFoldDB" id="A0A699JDB9"/>
<feature type="non-terminal residue" evidence="1">
    <location>
        <position position="1"/>
    </location>
</feature>
<protein>
    <submittedName>
        <fullName evidence="1">Uncharacterized protein</fullName>
    </submittedName>
</protein>
<reference evidence="1" key="1">
    <citation type="journal article" date="2019" name="Sci. Rep.">
        <title>Draft genome of Tanacetum cinerariifolium, the natural source of mosquito coil.</title>
        <authorList>
            <person name="Yamashiro T."/>
            <person name="Shiraishi A."/>
            <person name="Satake H."/>
            <person name="Nakayama K."/>
        </authorList>
    </citation>
    <scope>NUCLEOTIDE SEQUENCE</scope>
</reference>
<evidence type="ECO:0000313" key="1">
    <source>
        <dbReference type="EMBL" id="GFA25171.1"/>
    </source>
</evidence>